<dbReference type="Proteomes" id="UP000094469">
    <property type="component" value="Unassembled WGS sequence"/>
</dbReference>
<sequence length="342" mass="38854">MIFKKIKDTKNNVQKKEKVPPAPKVKQVTKKKASILVTGGVVLVVGLSVFGAMRAISFGSTLDEIKKEVVTVKKKDAEPVEETIDYGLVNRYMNDFVSVYINTGEEAKDGQKRLDNLENYVSYDLVENAENLSIDTSRKLNSYHLVGIEEKENFYLAHCQVSYTLTQSNGKVDEKTKKKVPSKKEIKSDLVVPFQFKDRLISVISRPYFVADKAPLGKTKGLEQSKGITEENKALEKEKPAITKFLKVFFVKYANSDKKDLELVMKDVELMGGEYEFVKMEDTSMSIYPIGDEIGVQVSVVFKGKGTSFEHKESFTLKLKQQNNSYFIEEMKHYFKIDEKGK</sequence>
<feature type="compositionally biased region" description="Basic and acidic residues" evidence="1">
    <location>
        <begin position="1"/>
        <end position="19"/>
    </location>
</feature>
<dbReference type="CDD" id="cd16428">
    <property type="entry name" value="TcpC_C"/>
    <property type="match status" value="1"/>
</dbReference>
<evidence type="ECO:0000313" key="4">
    <source>
        <dbReference type="Proteomes" id="UP000094469"/>
    </source>
</evidence>
<evidence type="ECO:0000256" key="2">
    <source>
        <dbReference type="SAM" id="Phobius"/>
    </source>
</evidence>
<dbReference type="CDD" id="cd16386">
    <property type="entry name" value="TcpC_N"/>
    <property type="match status" value="1"/>
</dbReference>
<reference evidence="4" key="1">
    <citation type="submission" date="2016-09" db="EMBL/GenBank/DDBJ databases">
        <authorList>
            <person name="Gulvik C.A."/>
        </authorList>
    </citation>
    <scope>NUCLEOTIDE SEQUENCE [LARGE SCALE GENOMIC DNA]</scope>
    <source>
        <strain evidence="4">LMG 26676</strain>
    </source>
</reference>
<feature type="region of interest" description="Disordered" evidence="1">
    <location>
        <begin position="1"/>
        <end position="20"/>
    </location>
</feature>
<keyword evidence="4" id="KW-1185">Reference proteome</keyword>
<dbReference type="EMBL" id="MIKC01000039">
    <property type="protein sequence ID" value="OEG21540.1"/>
    <property type="molecule type" value="Genomic_DNA"/>
</dbReference>
<dbReference type="Pfam" id="PF12642">
    <property type="entry name" value="TpcC"/>
    <property type="match status" value="1"/>
</dbReference>
<dbReference type="STRING" id="1131292.BCR24_06610"/>
<accession>A0A1E5HA63</accession>
<evidence type="ECO:0000313" key="3">
    <source>
        <dbReference type="EMBL" id="OEG21540.1"/>
    </source>
</evidence>
<gene>
    <name evidence="3" type="ORF">BCR24_06610</name>
</gene>
<dbReference type="Gene3D" id="3.10.450.540">
    <property type="match status" value="1"/>
</dbReference>
<protein>
    <recommendedName>
        <fullName evidence="5">Conjugal transfer protein</fullName>
    </recommendedName>
</protein>
<dbReference type="RefSeq" id="WP_069640936.1">
    <property type="nucleotide sequence ID" value="NZ_JAFBEZ010000005.1"/>
</dbReference>
<dbReference type="OrthoDB" id="2236995at2"/>
<comment type="caution">
    <text evidence="3">The sequence shown here is derived from an EMBL/GenBank/DDBJ whole genome shotgun (WGS) entry which is preliminary data.</text>
</comment>
<evidence type="ECO:0008006" key="5">
    <source>
        <dbReference type="Google" id="ProtNLM"/>
    </source>
</evidence>
<keyword evidence="2" id="KW-0472">Membrane</keyword>
<feature type="transmembrane region" description="Helical" evidence="2">
    <location>
        <begin position="33"/>
        <end position="53"/>
    </location>
</feature>
<dbReference type="InterPro" id="IPR035628">
    <property type="entry name" value="TcpC_C"/>
</dbReference>
<name>A0A1E5HA63_9ENTE</name>
<dbReference type="AlphaFoldDB" id="A0A1E5HA63"/>
<proteinExistence type="predicted"/>
<evidence type="ECO:0000256" key="1">
    <source>
        <dbReference type="SAM" id="MobiDB-lite"/>
    </source>
</evidence>
<organism evidence="3 4">
    <name type="scientific">Enterococcus ureilyticus</name>
    <dbReference type="NCBI Taxonomy" id="1131292"/>
    <lineage>
        <taxon>Bacteria</taxon>
        <taxon>Bacillati</taxon>
        <taxon>Bacillota</taxon>
        <taxon>Bacilli</taxon>
        <taxon>Lactobacillales</taxon>
        <taxon>Enterococcaceae</taxon>
        <taxon>Enterococcus</taxon>
    </lineage>
</organism>
<keyword evidence="2" id="KW-1133">Transmembrane helix</keyword>
<dbReference type="InterPro" id="IPR024735">
    <property type="entry name" value="TcpC"/>
</dbReference>
<keyword evidence="2" id="KW-0812">Transmembrane</keyword>